<comment type="caution">
    <text evidence="8">The sequence shown here is derived from an EMBL/GenBank/DDBJ whole genome shotgun (WGS) entry which is preliminary data.</text>
</comment>
<comment type="similarity">
    <text evidence="3">Belongs to the Ahb/Nir family.</text>
</comment>
<evidence type="ECO:0000313" key="9">
    <source>
        <dbReference type="Proteomes" id="UP001209681"/>
    </source>
</evidence>
<dbReference type="EMBL" id="JAPFPW010000008">
    <property type="protein sequence ID" value="MCW7753967.1"/>
    <property type="molecule type" value="Genomic_DNA"/>
</dbReference>
<feature type="domain" description="Siroheme decarboxylase AsnC-like ligand binding" evidence="6">
    <location>
        <begin position="62"/>
        <end position="147"/>
    </location>
</feature>
<reference evidence="8 9" key="1">
    <citation type="submission" date="2022-11" db="EMBL/GenBank/DDBJ databases">
        <title>Desulfobotulus tamanensis H1 sp. nov. - anaerobic, alkaliphilic, sulphate reducing bacterium isolated from terrestrial mud volcano.</title>
        <authorList>
            <person name="Frolova A."/>
            <person name="Merkel A.Y."/>
            <person name="Slobodkin A.I."/>
        </authorList>
    </citation>
    <scope>NUCLEOTIDE SEQUENCE [LARGE SCALE GENOMIC DNA]</scope>
    <source>
        <strain evidence="8 9">H1</strain>
    </source>
</reference>
<dbReference type="RefSeq" id="WP_265424836.1">
    <property type="nucleotide sequence ID" value="NZ_JAPFPW010000008.1"/>
</dbReference>
<name>A0ABT3N934_9BACT</name>
<evidence type="ECO:0000256" key="5">
    <source>
        <dbReference type="ARBA" id="ARBA00048470"/>
    </source>
</evidence>
<proteinExistence type="inferred from homology"/>
<dbReference type="InterPro" id="IPR040523">
    <property type="entry name" value="AsnC_trans_reg2"/>
</dbReference>
<evidence type="ECO:0000256" key="1">
    <source>
        <dbReference type="ARBA" id="ARBA00023239"/>
    </source>
</evidence>
<comment type="catalytic activity">
    <reaction evidence="5">
        <text>siroheme + 2 H(+) = 12,18-didecarboxysiroheme + 2 CO2</text>
        <dbReference type="Rhea" id="RHEA:19093"/>
        <dbReference type="ChEBI" id="CHEBI:15378"/>
        <dbReference type="ChEBI" id="CHEBI:16526"/>
        <dbReference type="ChEBI" id="CHEBI:60052"/>
        <dbReference type="ChEBI" id="CHEBI:140497"/>
        <dbReference type="EC" id="4.1.1.111"/>
    </reaction>
</comment>
<feature type="domain" description="Siroheme decarboxylase NirL-like HTH" evidence="7">
    <location>
        <begin position="6"/>
        <end position="52"/>
    </location>
</feature>
<protein>
    <recommendedName>
        <fullName evidence="4">siroheme decarboxylase</fullName>
        <ecNumber evidence="4">4.1.1.111</ecNumber>
    </recommendedName>
</protein>
<comment type="pathway">
    <text evidence="2">Porphyrin-containing compound metabolism.</text>
</comment>
<evidence type="ECO:0000256" key="2">
    <source>
        <dbReference type="ARBA" id="ARBA00023444"/>
    </source>
</evidence>
<evidence type="ECO:0000313" key="8">
    <source>
        <dbReference type="EMBL" id="MCW7753967.1"/>
    </source>
</evidence>
<evidence type="ECO:0000256" key="3">
    <source>
        <dbReference type="ARBA" id="ARBA00023457"/>
    </source>
</evidence>
<dbReference type="PANTHER" id="PTHR43413">
    <property type="entry name" value="TRANSCRIPTIONAL REGULATOR, ASNC FAMILY"/>
    <property type="match status" value="1"/>
</dbReference>
<dbReference type="Pfam" id="PF17805">
    <property type="entry name" value="AsnC_trans_reg2"/>
    <property type="match status" value="1"/>
</dbReference>
<sequence length="165" mass="19050">MLTEDEKKIISAIQGDLPLDPRPYRILAESVGMDEDRFLILLKGLDERKLIRRYGATLRHQKSGFSANAMVAWKAPEDRVLEIGRIMAGFEAVSHCYRRDPKPGWPYNLYTMVHARTHESCRSLVAEMSQQAGLAEYSMLFSIRELKKTSMRYFESEDWMEDGEG</sequence>
<gene>
    <name evidence="8" type="ORF">OOT00_08210</name>
</gene>
<dbReference type="EC" id="4.1.1.111" evidence="4"/>
<keyword evidence="1" id="KW-0456">Lyase</keyword>
<dbReference type="PANTHER" id="PTHR43413:SF1">
    <property type="entry name" value="SIROHEME DECARBOXYLASE NIRL SUBUNIT"/>
    <property type="match status" value="1"/>
</dbReference>
<accession>A0ABT3N934</accession>
<dbReference type="InterPro" id="IPR053953">
    <property type="entry name" value="NirdL-like_HTH"/>
</dbReference>
<evidence type="ECO:0000259" key="7">
    <source>
        <dbReference type="Pfam" id="PF22451"/>
    </source>
</evidence>
<evidence type="ECO:0000259" key="6">
    <source>
        <dbReference type="Pfam" id="PF17805"/>
    </source>
</evidence>
<dbReference type="Gene3D" id="3.30.70.3460">
    <property type="match status" value="1"/>
</dbReference>
<organism evidence="8 9">
    <name type="scientific">Desulfobotulus pelophilus</name>
    <dbReference type="NCBI Taxonomy" id="2823377"/>
    <lineage>
        <taxon>Bacteria</taxon>
        <taxon>Pseudomonadati</taxon>
        <taxon>Thermodesulfobacteriota</taxon>
        <taxon>Desulfobacteria</taxon>
        <taxon>Desulfobacterales</taxon>
        <taxon>Desulfobacteraceae</taxon>
        <taxon>Desulfobotulus</taxon>
    </lineage>
</organism>
<dbReference type="Proteomes" id="UP001209681">
    <property type="component" value="Unassembled WGS sequence"/>
</dbReference>
<dbReference type="Pfam" id="PF22451">
    <property type="entry name" value="NirdL-like_HTH"/>
    <property type="match status" value="1"/>
</dbReference>
<dbReference type="InterPro" id="IPR050684">
    <property type="entry name" value="HTH-Siroheme_Decarb"/>
</dbReference>
<keyword evidence="9" id="KW-1185">Reference proteome</keyword>
<evidence type="ECO:0000256" key="4">
    <source>
        <dbReference type="ARBA" id="ARBA00023471"/>
    </source>
</evidence>